<proteinExistence type="predicted"/>
<dbReference type="Pfam" id="PF00027">
    <property type="entry name" value="cNMP_binding"/>
    <property type="match status" value="1"/>
</dbReference>
<evidence type="ECO:0000259" key="1">
    <source>
        <dbReference type="PROSITE" id="PS50042"/>
    </source>
</evidence>
<dbReference type="RefSeq" id="WP_284394065.1">
    <property type="nucleotide sequence ID" value="NZ_BSNG01000004.1"/>
</dbReference>
<organism evidence="2 3">
    <name type="scientific">Devosia yakushimensis</name>
    <dbReference type="NCBI Taxonomy" id="470028"/>
    <lineage>
        <taxon>Bacteria</taxon>
        <taxon>Pseudomonadati</taxon>
        <taxon>Pseudomonadota</taxon>
        <taxon>Alphaproteobacteria</taxon>
        <taxon>Hyphomicrobiales</taxon>
        <taxon>Devosiaceae</taxon>
        <taxon>Devosia</taxon>
    </lineage>
</organism>
<dbReference type="Gene3D" id="2.60.120.10">
    <property type="entry name" value="Jelly Rolls"/>
    <property type="match status" value="1"/>
</dbReference>
<dbReference type="PANTHER" id="PTHR24567:SF68">
    <property type="entry name" value="DNA-BINDING TRANSCRIPTIONAL DUAL REGULATOR CRP"/>
    <property type="match status" value="1"/>
</dbReference>
<sequence>MIRDDAAEVLARAEFFDICDDEQRRMLAFAGDVRYFDADAVLYKAGDVPLGAFVLISGTLRAKPEGPAAGKPYAMSEPGSVVSAMALILSKPRPITITAVTDCQALFVPRQAFLKLVQQSPDLAQRAVERVQRDLGNYLGALEPVAVRMKSGDNS</sequence>
<dbReference type="InterPro" id="IPR018490">
    <property type="entry name" value="cNMP-bd_dom_sf"/>
</dbReference>
<evidence type="ECO:0000313" key="3">
    <source>
        <dbReference type="Proteomes" id="UP001161406"/>
    </source>
</evidence>
<dbReference type="CDD" id="cd00038">
    <property type="entry name" value="CAP_ED"/>
    <property type="match status" value="1"/>
</dbReference>
<dbReference type="InterPro" id="IPR014710">
    <property type="entry name" value="RmlC-like_jellyroll"/>
</dbReference>
<dbReference type="InterPro" id="IPR000595">
    <property type="entry name" value="cNMP-bd_dom"/>
</dbReference>
<reference evidence="2" key="1">
    <citation type="journal article" date="2014" name="Int. J. Syst. Evol. Microbiol.">
        <title>Complete genome of a new Firmicutes species belonging to the dominant human colonic microbiota ('Ruminococcus bicirculans') reveals two chromosomes and a selective capacity to utilize plant glucans.</title>
        <authorList>
            <consortium name="NISC Comparative Sequencing Program"/>
            <person name="Wegmann U."/>
            <person name="Louis P."/>
            <person name="Goesmann A."/>
            <person name="Henrissat B."/>
            <person name="Duncan S.H."/>
            <person name="Flint H.J."/>
        </authorList>
    </citation>
    <scope>NUCLEOTIDE SEQUENCE</scope>
    <source>
        <strain evidence="2">NBRC 103855</strain>
    </source>
</reference>
<reference evidence="2" key="2">
    <citation type="submission" date="2023-01" db="EMBL/GenBank/DDBJ databases">
        <title>Draft genome sequence of Devosia yakushimensis strain NBRC 103855.</title>
        <authorList>
            <person name="Sun Q."/>
            <person name="Mori K."/>
        </authorList>
    </citation>
    <scope>NUCLEOTIDE SEQUENCE</scope>
    <source>
        <strain evidence="2">NBRC 103855</strain>
    </source>
</reference>
<dbReference type="SUPFAM" id="SSF51206">
    <property type="entry name" value="cAMP-binding domain-like"/>
    <property type="match status" value="1"/>
</dbReference>
<feature type="domain" description="Cyclic nucleotide-binding" evidence="1">
    <location>
        <begin position="15"/>
        <end position="134"/>
    </location>
</feature>
<protein>
    <recommendedName>
        <fullName evidence="1">Cyclic nucleotide-binding domain-containing protein</fullName>
    </recommendedName>
</protein>
<evidence type="ECO:0000313" key="2">
    <source>
        <dbReference type="EMBL" id="GLQ12221.1"/>
    </source>
</evidence>
<dbReference type="PROSITE" id="PS50042">
    <property type="entry name" value="CNMP_BINDING_3"/>
    <property type="match status" value="1"/>
</dbReference>
<dbReference type="Proteomes" id="UP001161406">
    <property type="component" value="Unassembled WGS sequence"/>
</dbReference>
<accession>A0ABQ5UNA3</accession>
<dbReference type="EMBL" id="BSNG01000004">
    <property type="protein sequence ID" value="GLQ12221.1"/>
    <property type="molecule type" value="Genomic_DNA"/>
</dbReference>
<dbReference type="PANTHER" id="PTHR24567">
    <property type="entry name" value="CRP FAMILY TRANSCRIPTIONAL REGULATORY PROTEIN"/>
    <property type="match status" value="1"/>
</dbReference>
<name>A0ABQ5UNA3_9HYPH</name>
<gene>
    <name evidence="2" type="ORF">GCM10007913_41540</name>
</gene>
<dbReference type="InterPro" id="IPR050397">
    <property type="entry name" value="Env_Response_Regulators"/>
</dbReference>
<comment type="caution">
    <text evidence="2">The sequence shown here is derived from an EMBL/GenBank/DDBJ whole genome shotgun (WGS) entry which is preliminary data.</text>
</comment>
<keyword evidence="3" id="KW-1185">Reference proteome</keyword>
<dbReference type="SMART" id="SM00100">
    <property type="entry name" value="cNMP"/>
    <property type="match status" value="1"/>
</dbReference>